<evidence type="ECO:0000313" key="3">
    <source>
        <dbReference type="EMBL" id="QHA01560.1"/>
    </source>
</evidence>
<dbReference type="EMBL" id="CP046996">
    <property type="protein sequence ID" value="QHA01560.1"/>
    <property type="molecule type" value="Genomic_DNA"/>
</dbReference>
<name>A0A857DJM6_9FIRM</name>
<reference evidence="3 4" key="1">
    <citation type="submission" date="2019-12" db="EMBL/GenBank/DDBJ databases">
        <title>Sequence classification of anaerobic respiratory reductive dehalogenases: First we see many, then we see few.</title>
        <authorList>
            <person name="Molenda O."/>
            <person name="Puentes Jacome L.A."/>
            <person name="Cao X."/>
            <person name="Nesbo C.L."/>
            <person name="Tang S."/>
            <person name="Morson N."/>
            <person name="Patron J."/>
            <person name="Lomheim L."/>
            <person name="Wishart D.S."/>
            <person name="Edwards E.A."/>
        </authorList>
    </citation>
    <scope>NUCLEOTIDE SEQUENCE [LARGE SCALE GENOMIC DNA]</scope>
    <source>
        <strain evidence="3 4">12DCA</strain>
    </source>
</reference>
<dbReference type="Pfam" id="PF01464">
    <property type="entry name" value="SLT"/>
    <property type="match status" value="1"/>
</dbReference>
<evidence type="ECO:0000259" key="2">
    <source>
        <dbReference type="Pfam" id="PF01464"/>
    </source>
</evidence>
<proteinExistence type="predicted"/>
<evidence type="ECO:0000256" key="1">
    <source>
        <dbReference type="SAM" id="SignalP"/>
    </source>
</evidence>
<dbReference type="Gene3D" id="3.40.50.12090">
    <property type="match status" value="2"/>
</dbReference>
<dbReference type="AlphaFoldDB" id="A0A857DJM6"/>
<sequence>MRSKKYIRLFLAVLFSILLLIPARPLPVQAANQNPTPEEISRIFDQVALEEKVPAEILKAIAFKESGWRQWNSSGNVVTGGSGSRPYLGIMQIGVYDPSDSETINHLKTDIAYNIAYGAEVLKSKWNMTPTIGDGDPGKLENWYFAIWAYNSWSITNNPNTAAASGRVAYQDKILKLIATDYYEGLTDPVSITPVSKSLLPAGTLPSKNSVWKTPEPVHYAGYTLGLPMISRSQNNLLLSTVKRISGIDRIDTAVKIAYEGWPYGCETVVIARSDAFADALAGVSLAKQNHAPILLTSKDQLDQRVEVALTVLKPLKVIILGGETALSSRVENRLKEVVSWTEDFERIAGQDRYETAALIASHFPEGSGVAVATGSNFPDALGIASAAAAKGYPLLLTAKDSLPQATAELLQTLKPSELYIAGGEGAVSAGVAGSITGIAGLSADKVRRFAGNNRYNTSLTVVQSLYPDAQKIYLATGEGFPDALAGAALAANTDAPLLLIPTEGPAAGSDTEKYFQSISPDVELVVFGGKSVISDNAIIRIKYQMVKI</sequence>
<dbReference type="InterPro" id="IPR007253">
    <property type="entry name" value="Cell_wall-bd_2"/>
</dbReference>
<feature type="domain" description="Transglycosylase SLT" evidence="2">
    <location>
        <begin position="44"/>
        <end position="152"/>
    </location>
</feature>
<dbReference type="InterPro" id="IPR023346">
    <property type="entry name" value="Lysozyme-like_dom_sf"/>
</dbReference>
<dbReference type="RefSeq" id="WP_025206186.1">
    <property type="nucleotide sequence ID" value="NZ_CP046996.1"/>
</dbReference>
<dbReference type="Proteomes" id="UP000430508">
    <property type="component" value="Chromosome"/>
</dbReference>
<organism evidence="3 4">
    <name type="scientific">Dehalobacter restrictus</name>
    <dbReference type="NCBI Taxonomy" id="55583"/>
    <lineage>
        <taxon>Bacteria</taxon>
        <taxon>Bacillati</taxon>
        <taxon>Bacillota</taxon>
        <taxon>Clostridia</taxon>
        <taxon>Eubacteriales</taxon>
        <taxon>Desulfitobacteriaceae</taxon>
        <taxon>Dehalobacter</taxon>
    </lineage>
</organism>
<accession>A0A857DJM6</accession>
<dbReference type="InterPro" id="IPR051922">
    <property type="entry name" value="Bact_Sporulation_Assoc"/>
</dbReference>
<dbReference type="Gene3D" id="1.10.530.10">
    <property type="match status" value="1"/>
</dbReference>
<gene>
    <name evidence="3" type="ORF">GQ588_13385</name>
</gene>
<dbReference type="PANTHER" id="PTHR30032">
    <property type="entry name" value="N-ACETYLMURAMOYL-L-ALANINE AMIDASE-RELATED"/>
    <property type="match status" value="1"/>
</dbReference>
<keyword evidence="1" id="KW-0732">Signal</keyword>
<dbReference type="PANTHER" id="PTHR30032:SF8">
    <property type="entry name" value="GERMINATION-SPECIFIC N-ACETYLMURAMOYL-L-ALANINE AMIDASE"/>
    <property type="match status" value="1"/>
</dbReference>
<protein>
    <submittedName>
        <fullName evidence="3">Transglycosylase SLT domain-containing protein</fullName>
    </submittedName>
</protein>
<feature type="signal peptide" evidence="1">
    <location>
        <begin position="1"/>
        <end position="30"/>
    </location>
</feature>
<dbReference type="Pfam" id="PF04122">
    <property type="entry name" value="CW_binding_2"/>
    <property type="match status" value="3"/>
</dbReference>
<dbReference type="SUPFAM" id="SSF53955">
    <property type="entry name" value="Lysozyme-like"/>
    <property type="match status" value="1"/>
</dbReference>
<dbReference type="InterPro" id="IPR008258">
    <property type="entry name" value="Transglycosylase_SLT_dom_1"/>
</dbReference>
<evidence type="ECO:0000313" key="4">
    <source>
        <dbReference type="Proteomes" id="UP000430508"/>
    </source>
</evidence>
<feature type="chain" id="PRO_5032754741" evidence="1">
    <location>
        <begin position="31"/>
        <end position="549"/>
    </location>
</feature>